<evidence type="ECO:0000256" key="1">
    <source>
        <dbReference type="SAM" id="MobiDB-lite"/>
    </source>
</evidence>
<name>A0AAN6NZN5_9PEZI</name>
<reference evidence="2" key="1">
    <citation type="journal article" date="2023" name="Mol. Phylogenet. Evol.">
        <title>Genome-scale phylogeny and comparative genomics of the fungal order Sordariales.</title>
        <authorList>
            <person name="Hensen N."/>
            <person name="Bonometti L."/>
            <person name="Westerberg I."/>
            <person name="Brannstrom I.O."/>
            <person name="Guillou S."/>
            <person name="Cros-Aarteil S."/>
            <person name="Calhoun S."/>
            <person name="Haridas S."/>
            <person name="Kuo A."/>
            <person name="Mondo S."/>
            <person name="Pangilinan J."/>
            <person name="Riley R."/>
            <person name="LaButti K."/>
            <person name="Andreopoulos B."/>
            <person name="Lipzen A."/>
            <person name="Chen C."/>
            <person name="Yan M."/>
            <person name="Daum C."/>
            <person name="Ng V."/>
            <person name="Clum A."/>
            <person name="Steindorff A."/>
            <person name="Ohm R.A."/>
            <person name="Martin F."/>
            <person name="Silar P."/>
            <person name="Natvig D.O."/>
            <person name="Lalanne C."/>
            <person name="Gautier V."/>
            <person name="Ament-Velasquez S.L."/>
            <person name="Kruys A."/>
            <person name="Hutchinson M.I."/>
            <person name="Powell A.J."/>
            <person name="Barry K."/>
            <person name="Miller A.N."/>
            <person name="Grigoriev I.V."/>
            <person name="Debuchy R."/>
            <person name="Gladieux P."/>
            <person name="Hiltunen Thoren M."/>
            <person name="Johannesson H."/>
        </authorList>
    </citation>
    <scope>NUCLEOTIDE SEQUENCE</scope>
    <source>
        <strain evidence="2">CBS 626.80</strain>
    </source>
</reference>
<gene>
    <name evidence="2" type="ORF">QBC32DRAFT_368088</name>
</gene>
<dbReference type="AlphaFoldDB" id="A0AAN6NZN5"/>
<proteinExistence type="predicted"/>
<comment type="caution">
    <text evidence="2">The sequence shown here is derived from an EMBL/GenBank/DDBJ whole genome shotgun (WGS) entry which is preliminary data.</text>
</comment>
<organism evidence="2 3">
    <name type="scientific">Pseudoneurospora amorphoporcata</name>
    <dbReference type="NCBI Taxonomy" id="241081"/>
    <lineage>
        <taxon>Eukaryota</taxon>
        <taxon>Fungi</taxon>
        <taxon>Dikarya</taxon>
        <taxon>Ascomycota</taxon>
        <taxon>Pezizomycotina</taxon>
        <taxon>Sordariomycetes</taxon>
        <taxon>Sordariomycetidae</taxon>
        <taxon>Sordariales</taxon>
        <taxon>Sordariaceae</taxon>
        <taxon>Pseudoneurospora</taxon>
    </lineage>
</organism>
<reference evidence="2" key="2">
    <citation type="submission" date="2023-06" db="EMBL/GenBank/DDBJ databases">
        <authorList>
            <consortium name="Lawrence Berkeley National Laboratory"/>
            <person name="Mondo S.J."/>
            <person name="Hensen N."/>
            <person name="Bonometti L."/>
            <person name="Westerberg I."/>
            <person name="Brannstrom I.O."/>
            <person name="Guillou S."/>
            <person name="Cros-Aarteil S."/>
            <person name="Calhoun S."/>
            <person name="Haridas S."/>
            <person name="Kuo A."/>
            <person name="Pangilinan J."/>
            <person name="Riley R."/>
            <person name="Labutti K."/>
            <person name="Andreopoulos B."/>
            <person name="Lipzen A."/>
            <person name="Chen C."/>
            <person name="Yanf M."/>
            <person name="Daum C."/>
            <person name="Ng V."/>
            <person name="Clum A."/>
            <person name="Steindorff A."/>
            <person name="Ohm R."/>
            <person name="Martin F."/>
            <person name="Silar P."/>
            <person name="Natvig D."/>
            <person name="Lalanne C."/>
            <person name="Gautier V."/>
            <person name="Ament-Velasquez S.L."/>
            <person name="Kruys A."/>
            <person name="Hutchinson M.I."/>
            <person name="Powell A.J."/>
            <person name="Barry K."/>
            <person name="Miller A.N."/>
            <person name="Grigoriev I.V."/>
            <person name="Debuchy R."/>
            <person name="Gladieux P."/>
            <person name="Thoren M.H."/>
            <person name="Johannesson H."/>
        </authorList>
    </citation>
    <scope>NUCLEOTIDE SEQUENCE</scope>
    <source>
        <strain evidence="2">CBS 626.80</strain>
    </source>
</reference>
<dbReference type="EMBL" id="MU859081">
    <property type="protein sequence ID" value="KAK3955030.1"/>
    <property type="molecule type" value="Genomic_DNA"/>
</dbReference>
<feature type="compositionally biased region" description="Polar residues" evidence="1">
    <location>
        <begin position="1"/>
        <end position="22"/>
    </location>
</feature>
<dbReference type="Proteomes" id="UP001303222">
    <property type="component" value="Unassembled WGS sequence"/>
</dbReference>
<keyword evidence="3" id="KW-1185">Reference proteome</keyword>
<sequence>MSSIRNVSQGSSRTPCSPNMSRDFSRMVESEALLTKDQDNEDEEFPREHVPFQRDFSLDSFEEKPGLPQDFQAPETLKQSTILLDEATAAPSPAQQAQILFPPSESLLPRPNAGTPDETPTALGFKETIKSYFARVKSRDPVGNAALPTNSSRHPSEKRDKACCTCNDKTTRGDLQQPTESKRGPWWWVMQTEFYYLAYCVYCAFATAMKHGSQLAQLYGPHVTGSHGSSIMSTSWWQFFRFVLGIMYLGSWRSSGAAQLVIGKAASVVADAGSRLGKMGAKGSKA</sequence>
<feature type="region of interest" description="Disordered" evidence="1">
    <location>
        <begin position="1"/>
        <end position="76"/>
    </location>
</feature>
<accession>A0AAN6NZN5</accession>
<feature type="region of interest" description="Disordered" evidence="1">
    <location>
        <begin position="102"/>
        <end position="122"/>
    </location>
</feature>
<feature type="compositionally biased region" description="Basic and acidic residues" evidence="1">
    <location>
        <begin position="23"/>
        <end position="38"/>
    </location>
</feature>
<evidence type="ECO:0000313" key="3">
    <source>
        <dbReference type="Proteomes" id="UP001303222"/>
    </source>
</evidence>
<protein>
    <submittedName>
        <fullName evidence="2">Uncharacterized protein</fullName>
    </submittedName>
</protein>
<evidence type="ECO:0000313" key="2">
    <source>
        <dbReference type="EMBL" id="KAK3955030.1"/>
    </source>
</evidence>